<dbReference type="SUPFAM" id="SSF52540">
    <property type="entry name" value="P-loop containing nucleoside triphosphate hydrolases"/>
    <property type="match status" value="1"/>
</dbReference>
<keyword evidence="1" id="KW-0067">ATP-binding</keyword>
<comment type="caution">
    <text evidence="3">The sequence shown here is derived from an EMBL/GenBank/DDBJ whole genome shotgun (WGS) entry which is preliminary data.</text>
</comment>
<dbReference type="GO" id="GO:0006310">
    <property type="term" value="P:DNA recombination"/>
    <property type="evidence" value="ECO:0007669"/>
    <property type="project" value="UniProtKB-KW"/>
</dbReference>
<evidence type="ECO:0000313" key="3">
    <source>
        <dbReference type="EMBL" id="GAA0149376.1"/>
    </source>
</evidence>
<keyword evidence="1" id="KW-0233">DNA recombination</keyword>
<dbReference type="PANTHER" id="PTHR10492">
    <property type="match status" value="1"/>
</dbReference>
<dbReference type="EMBL" id="BAABME010017250">
    <property type="protein sequence ID" value="GAA0149376.1"/>
    <property type="molecule type" value="Genomic_DNA"/>
</dbReference>
<protein>
    <recommendedName>
        <fullName evidence="1">ATP-dependent DNA helicase</fullName>
        <ecNumber evidence="1">5.6.2.3</ecNumber>
    </recommendedName>
</protein>
<comment type="similarity">
    <text evidence="1">Belongs to the helicase family.</text>
</comment>
<evidence type="ECO:0000313" key="4">
    <source>
        <dbReference type="Proteomes" id="UP001454036"/>
    </source>
</evidence>
<dbReference type="GO" id="GO:0005524">
    <property type="term" value="F:ATP binding"/>
    <property type="evidence" value="ECO:0007669"/>
    <property type="project" value="UniProtKB-KW"/>
</dbReference>
<dbReference type="GO" id="GO:0016787">
    <property type="term" value="F:hydrolase activity"/>
    <property type="evidence" value="ECO:0007669"/>
    <property type="project" value="UniProtKB-KW"/>
</dbReference>
<name>A0AAV3PFB1_LITER</name>
<keyword evidence="4" id="KW-1185">Reference proteome</keyword>
<dbReference type="Pfam" id="PF05970">
    <property type="entry name" value="PIF1"/>
    <property type="match status" value="1"/>
</dbReference>
<sequence length="380" mass="44307">MRLDFLKSNQKKLRREYYQGVVDSVVSGLPTKGHDKVMFRIASDSTETFVDEISDFQDAHWSLRWKLLGEYLAFHLPNFQTLHFEDDADLEEILQDERGKRTMLTEFFRINSMEEEASDFNFLYKEFPKHYIWDGQIKTWTRRKRGTVIGRLSVVNPVKNERYYLRIPLNNVRFPTSYNFLLLVDRTMCETFQEAAHKRGLLQNDGDIETTMEEASVYKMPSELWRLFATLLNYYILHKVLCSINETLESLRKDVNEYHLDREELFFIDGPGGTGKSYLYKVLLAHVRSKEYVALIVASSGIASSCFLGGRTAHSRFKIPIDTGPRIKCHISFQSSEADLIRSSKIIIRDEAPMVDKSAIKALDKLLQDCMRTLNHLERI</sequence>
<dbReference type="AlphaFoldDB" id="A0AAV3PFB1"/>
<gene>
    <name evidence="3" type="ORF">LIER_36918</name>
</gene>
<dbReference type="Proteomes" id="UP001454036">
    <property type="component" value="Unassembled WGS sequence"/>
</dbReference>
<dbReference type="GO" id="GO:0043139">
    <property type="term" value="F:5'-3' DNA helicase activity"/>
    <property type="evidence" value="ECO:0007669"/>
    <property type="project" value="UniProtKB-EC"/>
</dbReference>
<organism evidence="3 4">
    <name type="scientific">Lithospermum erythrorhizon</name>
    <name type="common">Purple gromwell</name>
    <name type="synonym">Lithospermum officinale var. erythrorhizon</name>
    <dbReference type="NCBI Taxonomy" id="34254"/>
    <lineage>
        <taxon>Eukaryota</taxon>
        <taxon>Viridiplantae</taxon>
        <taxon>Streptophyta</taxon>
        <taxon>Embryophyta</taxon>
        <taxon>Tracheophyta</taxon>
        <taxon>Spermatophyta</taxon>
        <taxon>Magnoliopsida</taxon>
        <taxon>eudicotyledons</taxon>
        <taxon>Gunneridae</taxon>
        <taxon>Pentapetalae</taxon>
        <taxon>asterids</taxon>
        <taxon>lamiids</taxon>
        <taxon>Boraginales</taxon>
        <taxon>Boraginaceae</taxon>
        <taxon>Boraginoideae</taxon>
        <taxon>Lithospermeae</taxon>
        <taxon>Lithospermum</taxon>
    </lineage>
</organism>
<accession>A0AAV3PFB1</accession>
<comment type="cofactor">
    <cofactor evidence="1">
        <name>Mg(2+)</name>
        <dbReference type="ChEBI" id="CHEBI:18420"/>
    </cofactor>
</comment>
<keyword evidence="1" id="KW-0378">Hydrolase</keyword>
<keyword evidence="1" id="KW-0234">DNA repair</keyword>
<dbReference type="GO" id="GO:0000723">
    <property type="term" value="P:telomere maintenance"/>
    <property type="evidence" value="ECO:0007669"/>
    <property type="project" value="InterPro"/>
</dbReference>
<dbReference type="Gene3D" id="3.40.50.300">
    <property type="entry name" value="P-loop containing nucleotide triphosphate hydrolases"/>
    <property type="match status" value="1"/>
</dbReference>
<keyword evidence="1" id="KW-0227">DNA damage</keyword>
<dbReference type="InterPro" id="IPR027417">
    <property type="entry name" value="P-loop_NTPase"/>
</dbReference>
<proteinExistence type="inferred from homology"/>
<keyword evidence="1" id="KW-0347">Helicase</keyword>
<dbReference type="GO" id="GO:0006281">
    <property type="term" value="P:DNA repair"/>
    <property type="evidence" value="ECO:0007669"/>
    <property type="project" value="UniProtKB-KW"/>
</dbReference>
<dbReference type="InterPro" id="IPR010285">
    <property type="entry name" value="DNA_helicase_pif1-like_DEAD"/>
</dbReference>
<evidence type="ECO:0000259" key="2">
    <source>
        <dbReference type="Pfam" id="PF05970"/>
    </source>
</evidence>
<keyword evidence="1" id="KW-0547">Nucleotide-binding</keyword>
<evidence type="ECO:0000256" key="1">
    <source>
        <dbReference type="RuleBase" id="RU363044"/>
    </source>
</evidence>
<feature type="domain" description="DNA helicase Pif1-like DEAD-box helicase" evidence="2">
    <location>
        <begin position="256"/>
        <end position="375"/>
    </location>
</feature>
<dbReference type="PANTHER" id="PTHR10492:SF100">
    <property type="entry name" value="ATP-DEPENDENT DNA HELICASE"/>
    <property type="match status" value="1"/>
</dbReference>
<dbReference type="EC" id="5.6.2.3" evidence="1"/>
<comment type="catalytic activity">
    <reaction evidence="1">
        <text>ATP + H2O = ADP + phosphate + H(+)</text>
        <dbReference type="Rhea" id="RHEA:13065"/>
        <dbReference type="ChEBI" id="CHEBI:15377"/>
        <dbReference type="ChEBI" id="CHEBI:15378"/>
        <dbReference type="ChEBI" id="CHEBI:30616"/>
        <dbReference type="ChEBI" id="CHEBI:43474"/>
        <dbReference type="ChEBI" id="CHEBI:456216"/>
        <dbReference type="EC" id="5.6.2.3"/>
    </reaction>
</comment>
<reference evidence="3 4" key="1">
    <citation type="submission" date="2024-01" db="EMBL/GenBank/DDBJ databases">
        <title>The complete chloroplast genome sequence of Lithospermum erythrorhizon: insights into the phylogenetic relationship among Boraginaceae species and the maternal lineages of purple gromwells.</title>
        <authorList>
            <person name="Okada T."/>
            <person name="Watanabe K."/>
        </authorList>
    </citation>
    <scope>NUCLEOTIDE SEQUENCE [LARGE SCALE GENOMIC DNA]</scope>
</reference>